<keyword evidence="2" id="KW-0812">Transmembrane</keyword>
<feature type="transmembrane region" description="Helical" evidence="2">
    <location>
        <begin position="211"/>
        <end position="228"/>
    </location>
</feature>
<reference evidence="3 4" key="1">
    <citation type="submission" date="2019-02" db="EMBL/GenBank/DDBJ databases">
        <title>Deep-cultivation of Planctomycetes and their phenomic and genomic characterization uncovers novel biology.</title>
        <authorList>
            <person name="Wiegand S."/>
            <person name="Jogler M."/>
            <person name="Boedeker C."/>
            <person name="Pinto D."/>
            <person name="Vollmers J."/>
            <person name="Rivas-Marin E."/>
            <person name="Kohn T."/>
            <person name="Peeters S.H."/>
            <person name="Heuer A."/>
            <person name="Rast P."/>
            <person name="Oberbeckmann S."/>
            <person name="Bunk B."/>
            <person name="Jeske O."/>
            <person name="Meyerdierks A."/>
            <person name="Storesund J.E."/>
            <person name="Kallscheuer N."/>
            <person name="Luecker S."/>
            <person name="Lage O.M."/>
            <person name="Pohl T."/>
            <person name="Merkel B.J."/>
            <person name="Hornburger P."/>
            <person name="Mueller R.-W."/>
            <person name="Bruemmer F."/>
            <person name="Labrenz M."/>
            <person name="Spormann A.M."/>
            <person name="Op Den Camp H."/>
            <person name="Overmann J."/>
            <person name="Amann R."/>
            <person name="Jetten M.S.M."/>
            <person name="Mascher T."/>
            <person name="Medema M.H."/>
            <person name="Devos D.P."/>
            <person name="Kaster A.-K."/>
            <person name="Ovreas L."/>
            <person name="Rohde M."/>
            <person name="Galperin M.Y."/>
            <person name="Jogler C."/>
        </authorList>
    </citation>
    <scope>NUCLEOTIDE SEQUENCE [LARGE SCALE GENOMIC DNA]</scope>
    <source>
        <strain evidence="3 4">Pla52n</strain>
    </source>
</reference>
<keyword evidence="4" id="KW-1185">Reference proteome</keyword>
<proteinExistence type="predicted"/>
<sequence>MPEPANDAAEASEQPAGNQQVISEQRPSLIWWVLLFVVMLGSIGMSFAANQLMTRAVAHGDVLLYGCSGASQGFSYAPAFALLVLFAIHHASLTRRLTLLFCFLLPQAAVIALYWIITSHVDYRVSTLAIVAFTGPVVSILAYCMATFLSLMQRWTIRSAGDDQETGGIGISKLFESTLVVSVGCVIVLRAGWFSDVVNVMSMTYSIVYDWFPAIGLSITTCCLYALFLTSMSARRRIRLGLLVLATTGTIAMISVGVIHRLEAPFVNPIVIPWPVASYSVAYITSATLAQIPMLWCLRRAGLTLVTRHS</sequence>
<dbReference type="RefSeq" id="WP_146518903.1">
    <property type="nucleotide sequence ID" value="NZ_CP151726.1"/>
</dbReference>
<evidence type="ECO:0000256" key="1">
    <source>
        <dbReference type="SAM" id="MobiDB-lite"/>
    </source>
</evidence>
<protein>
    <submittedName>
        <fullName evidence="3">Uncharacterized protein</fullName>
    </submittedName>
</protein>
<feature type="transmembrane region" description="Helical" evidence="2">
    <location>
        <begin position="129"/>
        <end position="152"/>
    </location>
</feature>
<dbReference type="Proteomes" id="UP000320176">
    <property type="component" value="Unassembled WGS sequence"/>
</dbReference>
<feature type="region of interest" description="Disordered" evidence="1">
    <location>
        <begin position="1"/>
        <end position="20"/>
    </location>
</feature>
<name>A0A5C6B2P4_9BACT</name>
<comment type="caution">
    <text evidence="3">The sequence shown here is derived from an EMBL/GenBank/DDBJ whole genome shotgun (WGS) entry which is preliminary data.</text>
</comment>
<evidence type="ECO:0000313" key="3">
    <source>
        <dbReference type="EMBL" id="TWU05699.1"/>
    </source>
</evidence>
<feature type="transmembrane region" description="Helical" evidence="2">
    <location>
        <begin position="62"/>
        <end position="85"/>
    </location>
</feature>
<feature type="transmembrane region" description="Helical" evidence="2">
    <location>
        <begin position="240"/>
        <end position="259"/>
    </location>
</feature>
<keyword evidence="2" id="KW-0472">Membrane</keyword>
<dbReference type="EMBL" id="SJPN01000002">
    <property type="protein sequence ID" value="TWU05699.1"/>
    <property type="molecule type" value="Genomic_DNA"/>
</dbReference>
<evidence type="ECO:0000313" key="4">
    <source>
        <dbReference type="Proteomes" id="UP000320176"/>
    </source>
</evidence>
<feature type="transmembrane region" description="Helical" evidence="2">
    <location>
        <begin position="29"/>
        <end position="50"/>
    </location>
</feature>
<feature type="transmembrane region" description="Helical" evidence="2">
    <location>
        <begin position="279"/>
        <end position="298"/>
    </location>
</feature>
<feature type="transmembrane region" description="Helical" evidence="2">
    <location>
        <begin position="97"/>
        <end position="117"/>
    </location>
</feature>
<dbReference type="AlphaFoldDB" id="A0A5C6B2P4"/>
<feature type="transmembrane region" description="Helical" evidence="2">
    <location>
        <begin position="173"/>
        <end position="191"/>
    </location>
</feature>
<accession>A0A5C6B2P4</accession>
<organism evidence="3 4">
    <name type="scientific">Stieleria varia</name>
    <dbReference type="NCBI Taxonomy" id="2528005"/>
    <lineage>
        <taxon>Bacteria</taxon>
        <taxon>Pseudomonadati</taxon>
        <taxon>Planctomycetota</taxon>
        <taxon>Planctomycetia</taxon>
        <taxon>Pirellulales</taxon>
        <taxon>Pirellulaceae</taxon>
        <taxon>Stieleria</taxon>
    </lineage>
</organism>
<gene>
    <name evidence="3" type="ORF">Pla52n_14140</name>
</gene>
<keyword evidence="2" id="KW-1133">Transmembrane helix</keyword>
<evidence type="ECO:0000256" key="2">
    <source>
        <dbReference type="SAM" id="Phobius"/>
    </source>
</evidence>